<accession>A0A5B9WAU4</accession>
<evidence type="ECO:0000256" key="2">
    <source>
        <dbReference type="ARBA" id="ARBA00022679"/>
    </source>
</evidence>
<evidence type="ECO:0000256" key="1">
    <source>
        <dbReference type="ARBA" id="ARBA00006284"/>
    </source>
</evidence>
<comment type="similarity">
    <text evidence="1 4">Belongs to the glycerate kinase type-1 family.</text>
</comment>
<dbReference type="GO" id="GO:0043798">
    <property type="term" value="F:glycerate 2-kinase activity"/>
    <property type="evidence" value="ECO:0007669"/>
    <property type="project" value="UniProtKB-EC"/>
</dbReference>
<dbReference type="GO" id="GO:0008887">
    <property type="term" value="F:glycerate kinase activity"/>
    <property type="evidence" value="ECO:0007669"/>
    <property type="project" value="UniProtKB-UniRule"/>
</dbReference>
<dbReference type="InterPro" id="IPR004381">
    <property type="entry name" value="Glycerate_kinase"/>
</dbReference>
<dbReference type="KEGG" id="agv:OJF2_55850"/>
<dbReference type="Gene3D" id="3.40.50.10350">
    <property type="entry name" value="Glycerate kinase, domain 1"/>
    <property type="match status" value="1"/>
</dbReference>
<dbReference type="InterPro" id="IPR018193">
    <property type="entry name" value="Glyc_kinase_flavodox-like_fold"/>
</dbReference>
<name>A0A5B9WAU4_9BACT</name>
<dbReference type="InterPro" id="IPR036129">
    <property type="entry name" value="Glycerate_kinase_sf"/>
</dbReference>
<dbReference type="AlphaFoldDB" id="A0A5B9WAU4"/>
<dbReference type="InterPro" id="IPR018197">
    <property type="entry name" value="Glycerate_kinase_RE-like"/>
</dbReference>
<dbReference type="EMBL" id="CP042997">
    <property type="protein sequence ID" value="QEH37000.1"/>
    <property type="molecule type" value="Genomic_DNA"/>
</dbReference>
<organism evidence="5 6">
    <name type="scientific">Aquisphaera giovannonii</name>
    <dbReference type="NCBI Taxonomy" id="406548"/>
    <lineage>
        <taxon>Bacteria</taxon>
        <taxon>Pseudomonadati</taxon>
        <taxon>Planctomycetota</taxon>
        <taxon>Planctomycetia</taxon>
        <taxon>Isosphaerales</taxon>
        <taxon>Isosphaeraceae</taxon>
        <taxon>Aquisphaera</taxon>
    </lineage>
</organism>
<dbReference type="Proteomes" id="UP000324233">
    <property type="component" value="Chromosome"/>
</dbReference>
<sequence>MRIVIAPDKFKGCLTAAEVAEALARGVTSVLPDAEMDRVPMADGGEGTVAALVAATGGRVREAAVTGPMGEPITAEFGLLGDGRTAVLEMAAASGLVLVPKERRDPLRASTRGTGELLRASIRAGVGRVILGIGGSATNDAGAGLGQALGFRLLDADGNELGPGGGELGRLSRIERPEEPPIPDGVEVLVACDVTNPLCGPDGASAVYGPQKGASPEAVRELDRNLARFAEIVARDLKVEIAGVPGSGAAGGLGGGLLAFAGARLARGVDLITEAVRLRDRLDGADLCLTGEGSMDGQTAFGKTAVGVSRLARSLGIPTFAFAGDLGEGVEAVLEEGITAYFSICPGPIALEDAVRRGAELLERAGAQAIRAFLAGRSRR</sequence>
<dbReference type="NCBIfam" id="TIGR00045">
    <property type="entry name" value="glycerate kinase"/>
    <property type="match status" value="1"/>
</dbReference>
<dbReference type="PANTHER" id="PTHR21599">
    <property type="entry name" value="GLYCERATE KINASE"/>
    <property type="match status" value="1"/>
</dbReference>
<dbReference type="RefSeq" id="WP_148596620.1">
    <property type="nucleotide sequence ID" value="NZ_CP042997.1"/>
</dbReference>
<protein>
    <submittedName>
        <fullName evidence="5">Glycerate 2-kinase</fullName>
        <ecNumber evidence="5">2.7.1.165</ecNumber>
    </submittedName>
</protein>
<dbReference type="Pfam" id="PF02595">
    <property type="entry name" value="Gly_kinase"/>
    <property type="match status" value="1"/>
</dbReference>
<proteinExistence type="inferred from homology"/>
<evidence type="ECO:0000256" key="4">
    <source>
        <dbReference type="PIRNR" id="PIRNR006078"/>
    </source>
</evidence>
<keyword evidence="2 4" id="KW-0808">Transferase</keyword>
<dbReference type="Gene3D" id="3.90.1510.10">
    <property type="entry name" value="Glycerate kinase, domain 2"/>
    <property type="match status" value="1"/>
</dbReference>
<dbReference type="EC" id="2.7.1.165" evidence="5"/>
<evidence type="ECO:0000256" key="3">
    <source>
        <dbReference type="ARBA" id="ARBA00022777"/>
    </source>
</evidence>
<gene>
    <name evidence="5" type="primary">garK</name>
    <name evidence="5" type="ORF">OJF2_55850</name>
</gene>
<evidence type="ECO:0000313" key="6">
    <source>
        <dbReference type="Proteomes" id="UP000324233"/>
    </source>
</evidence>
<dbReference type="PIRSF" id="PIRSF006078">
    <property type="entry name" value="GlxK"/>
    <property type="match status" value="1"/>
</dbReference>
<dbReference type="OrthoDB" id="9774290at2"/>
<reference evidence="5 6" key="1">
    <citation type="submission" date="2019-08" db="EMBL/GenBank/DDBJ databases">
        <title>Deep-cultivation of Planctomycetes and their phenomic and genomic characterization uncovers novel biology.</title>
        <authorList>
            <person name="Wiegand S."/>
            <person name="Jogler M."/>
            <person name="Boedeker C."/>
            <person name="Pinto D."/>
            <person name="Vollmers J."/>
            <person name="Rivas-Marin E."/>
            <person name="Kohn T."/>
            <person name="Peeters S.H."/>
            <person name="Heuer A."/>
            <person name="Rast P."/>
            <person name="Oberbeckmann S."/>
            <person name="Bunk B."/>
            <person name="Jeske O."/>
            <person name="Meyerdierks A."/>
            <person name="Storesund J.E."/>
            <person name="Kallscheuer N."/>
            <person name="Luecker S."/>
            <person name="Lage O.M."/>
            <person name="Pohl T."/>
            <person name="Merkel B.J."/>
            <person name="Hornburger P."/>
            <person name="Mueller R.-W."/>
            <person name="Bruemmer F."/>
            <person name="Labrenz M."/>
            <person name="Spormann A.M."/>
            <person name="Op den Camp H."/>
            <person name="Overmann J."/>
            <person name="Amann R."/>
            <person name="Jetten M.S.M."/>
            <person name="Mascher T."/>
            <person name="Medema M.H."/>
            <person name="Devos D.P."/>
            <person name="Kaster A.-K."/>
            <person name="Ovreas L."/>
            <person name="Rohde M."/>
            <person name="Galperin M.Y."/>
            <person name="Jogler C."/>
        </authorList>
    </citation>
    <scope>NUCLEOTIDE SEQUENCE [LARGE SCALE GENOMIC DNA]</scope>
    <source>
        <strain evidence="5 6">OJF2</strain>
    </source>
</reference>
<dbReference type="PANTHER" id="PTHR21599:SF0">
    <property type="entry name" value="GLYCERATE KINASE"/>
    <property type="match status" value="1"/>
</dbReference>
<keyword evidence="3 4" id="KW-0418">Kinase</keyword>
<evidence type="ECO:0000313" key="5">
    <source>
        <dbReference type="EMBL" id="QEH37000.1"/>
    </source>
</evidence>
<keyword evidence="6" id="KW-1185">Reference proteome</keyword>
<dbReference type="SUPFAM" id="SSF110738">
    <property type="entry name" value="Glycerate kinase I"/>
    <property type="match status" value="1"/>
</dbReference>
<dbReference type="GO" id="GO:0031388">
    <property type="term" value="P:organic acid phosphorylation"/>
    <property type="evidence" value="ECO:0007669"/>
    <property type="project" value="UniProtKB-UniRule"/>
</dbReference>